<reference evidence="2 3" key="1">
    <citation type="submission" date="2016-10" db="EMBL/GenBank/DDBJ databases">
        <authorList>
            <person name="Varghese N."/>
            <person name="Submissions S."/>
        </authorList>
    </citation>
    <scope>NUCLEOTIDE SEQUENCE [LARGE SCALE GENOMIC DNA]</scope>
    <source>
        <strain evidence="2 3">ATCC 19403</strain>
    </source>
</reference>
<comment type="similarity">
    <text evidence="1">Belongs to the ROK (NagC/XylR) family.</text>
</comment>
<dbReference type="InterPro" id="IPR000600">
    <property type="entry name" value="ROK"/>
</dbReference>
<dbReference type="Gene3D" id="3.30.420.40">
    <property type="match status" value="2"/>
</dbReference>
<protein>
    <submittedName>
        <fullName evidence="2">Glucokinase</fullName>
    </submittedName>
</protein>
<sequence>MPVIQIDKGEMSVKAECSYILLDVGGTQIKYAVANQTGQMFYKEPESFPALAKEESGIIFDNFSFLIDQMKKMAGGNPIAGIAMAFPGPFDYVHGISLMKGLDKYDSIYGIPLVPQLKKRLDWLTDIPFQFLHDVEAFAVGESRFGKAADKEKIICLCIGTGAGSAFVKAKKVQKEEKDGVPENGWLYNTPYRDGIIDDYVSVRGLAALAGEIYGSSISGKELYDRSFQGVEKALLTFQVFGDNLKDAMMPFLDKFKPDALVMGGQISKSFAYFGDGIQKECQDRNIEIFIEDDTSGLAMLGLFVSMKEGV</sequence>
<dbReference type="PANTHER" id="PTHR18964">
    <property type="entry name" value="ROK (REPRESSOR, ORF, KINASE) FAMILY"/>
    <property type="match status" value="1"/>
</dbReference>
<evidence type="ECO:0000256" key="1">
    <source>
        <dbReference type="ARBA" id="ARBA00006479"/>
    </source>
</evidence>
<dbReference type="SUPFAM" id="SSF53067">
    <property type="entry name" value="Actin-like ATPase domain"/>
    <property type="match status" value="1"/>
</dbReference>
<organism evidence="2 3">
    <name type="scientific">Lacrimispora sphenoides JCM 1415</name>
    <dbReference type="NCBI Taxonomy" id="1297793"/>
    <lineage>
        <taxon>Bacteria</taxon>
        <taxon>Bacillati</taxon>
        <taxon>Bacillota</taxon>
        <taxon>Clostridia</taxon>
        <taxon>Lachnospirales</taxon>
        <taxon>Lachnospiraceae</taxon>
        <taxon>Lacrimispora</taxon>
    </lineage>
</organism>
<evidence type="ECO:0000313" key="3">
    <source>
        <dbReference type="Proteomes" id="UP000198970"/>
    </source>
</evidence>
<dbReference type="Pfam" id="PF00480">
    <property type="entry name" value="ROK"/>
    <property type="match status" value="1"/>
</dbReference>
<dbReference type="EMBL" id="LT630003">
    <property type="protein sequence ID" value="SET75037.1"/>
    <property type="molecule type" value="Genomic_DNA"/>
</dbReference>
<proteinExistence type="inferred from homology"/>
<gene>
    <name evidence="2" type="ORF">SAMN02745906_1622</name>
</gene>
<keyword evidence="3" id="KW-1185">Reference proteome</keyword>
<dbReference type="Proteomes" id="UP000198970">
    <property type="component" value="Chromosome I"/>
</dbReference>
<evidence type="ECO:0000313" key="2">
    <source>
        <dbReference type="EMBL" id="SET75037.1"/>
    </source>
</evidence>
<dbReference type="PANTHER" id="PTHR18964:SF149">
    <property type="entry name" value="BIFUNCTIONAL UDP-N-ACETYLGLUCOSAMINE 2-EPIMERASE_N-ACETYLMANNOSAMINE KINASE"/>
    <property type="match status" value="1"/>
</dbReference>
<name>A0ABY1C6S4_9FIRM</name>
<dbReference type="InterPro" id="IPR043129">
    <property type="entry name" value="ATPase_NBD"/>
</dbReference>
<accession>A0ABY1C6S4</accession>